<protein>
    <submittedName>
        <fullName evidence="1">Uncharacterized protein</fullName>
    </submittedName>
</protein>
<accession>A0ACB8YM72</accession>
<gene>
    <name evidence="1" type="ORF">L1987_80292</name>
</gene>
<evidence type="ECO:0000313" key="1">
    <source>
        <dbReference type="EMBL" id="KAI3686612.1"/>
    </source>
</evidence>
<comment type="caution">
    <text evidence="1">The sequence shown here is derived from an EMBL/GenBank/DDBJ whole genome shotgun (WGS) entry which is preliminary data.</text>
</comment>
<name>A0ACB8YM72_9ASTR</name>
<proteinExistence type="predicted"/>
<dbReference type="Proteomes" id="UP001056120">
    <property type="component" value="Linkage Group LG27"/>
</dbReference>
<reference evidence="1 2" key="2">
    <citation type="journal article" date="2022" name="Mol. Ecol. Resour.">
        <title>The genomes of chicory, endive, great burdock and yacon provide insights into Asteraceae paleo-polyploidization history and plant inulin production.</title>
        <authorList>
            <person name="Fan W."/>
            <person name="Wang S."/>
            <person name="Wang H."/>
            <person name="Wang A."/>
            <person name="Jiang F."/>
            <person name="Liu H."/>
            <person name="Zhao H."/>
            <person name="Xu D."/>
            <person name="Zhang Y."/>
        </authorList>
    </citation>
    <scope>NUCLEOTIDE SEQUENCE [LARGE SCALE GENOMIC DNA]</scope>
    <source>
        <strain evidence="2">cv. Yunnan</strain>
        <tissue evidence="1">Leaves</tissue>
    </source>
</reference>
<sequence>MKEKEAVKDEVAVAQVPNVTTSVDDVVKRSVVATACVARVANAGVRVHGAADSEFVISGPHTSLSV</sequence>
<dbReference type="EMBL" id="CM042044">
    <property type="protein sequence ID" value="KAI3686612.1"/>
    <property type="molecule type" value="Genomic_DNA"/>
</dbReference>
<organism evidence="1 2">
    <name type="scientific">Smallanthus sonchifolius</name>
    <dbReference type="NCBI Taxonomy" id="185202"/>
    <lineage>
        <taxon>Eukaryota</taxon>
        <taxon>Viridiplantae</taxon>
        <taxon>Streptophyta</taxon>
        <taxon>Embryophyta</taxon>
        <taxon>Tracheophyta</taxon>
        <taxon>Spermatophyta</taxon>
        <taxon>Magnoliopsida</taxon>
        <taxon>eudicotyledons</taxon>
        <taxon>Gunneridae</taxon>
        <taxon>Pentapetalae</taxon>
        <taxon>asterids</taxon>
        <taxon>campanulids</taxon>
        <taxon>Asterales</taxon>
        <taxon>Asteraceae</taxon>
        <taxon>Asteroideae</taxon>
        <taxon>Heliantheae alliance</taxon>
        <taxon>Millerieae</taxon>
        <taxon>Smallanthus</taxon>
    </lineage>
</organism>
<keyword evidence="2" id="KW-1185">Reference proteome</keyword>
<evidence type="ECO:0000313" key="2">
    <source>
        <dbReference type="Proteomes" id="UP001056120"/>
    </source>
</evidence>
<reference evidence="2" key="1">
    <citation type="journal article" date="2022" name="Mol. Ecol. Resour.">
        <title>The genomes of chicory, endive, great burdock and yacon provide insights into Asteraceae palaeo-polyploidization history and plant inulin production.</title>
        <authorList>
            <person name="Fan W."/>
            <person name="Wang S."/>
            <person name="Wang H."/>
            <person name="Wang A."/>
            <person name="Jiang F."/>
            <person name="Liu H."/>
            <person name="Zhao H."/>
            <person name="Xu D."/>
            <person name="Zhang Y."/>
        </authorList>
    </citation>
    <scope>NUCLEOTIDE SEQUENCE [LARGE SCALE GENOMIC DNA]</scope>
    <source>
        <strain evidence="2">cv. Yunnan</strain>
    </source>
</reference>